<organism evidence="2 3">
    <name type="scientific">Heyndrickxia coagulans</name>
    <name type="common">Weizmannia coagulans</name>
    <dbReference type="NCBI Taxonomy" id="1398"/>
    <lineage>
        <taxon>Bacteria</taxon>
        <taxon>Bacillati</taxon>
        <taxon>Bacillota</taxon>
        <taxon>Bacilli</taxon>
        <taxon>Bacillales</taxon>
        <taxon>Bacillaceae</taxon>
        <taxon>Heyndrickxia</taxon>
    </lineage>
</organism>
<protein>
    <submittedName>
        <fullName evidence="2">Uncharacterized protein</fullName>
    </submittedName>
</protein>
<evidence type="ECO:0000313" key="2">
    <source>
        <dbReference type="EMBL" id="KYC65621.1"/>
    </source>
</evidence>
<sequence>MRIGEKGTGVFTWQGFFCTKTAAACHAAAVWLFQVIILFFESGRD</sequence>
<keyword evidence="1" id="KW-0812">Transmembrane</keyword>
<feature type="transmembrane region" description="Helical" evidence="1">
    <location>
        <begin position="21"/>
        <end position="40"/>
    </location>
</feature>
<gene>
    <name evidence="2" type="ORF">B4099_1500</name>
</gene>
<proteinExistence type="predicted"/>
<dbReference type="AlphaFoldDB" id="A0A150K8D7"/>
<dbReference type="Proteomes" id="UP000075304">
    <property type="component" value="Unassembled WGS sequence"/>
</dbReference>
<keyword evidence="1" id="KW-1133">Transmembrane helix</keyword>
<evidence type="ECO:0000256" key="1">
    <source>
        <dbReference type="SAM" id="Phobius"/>
    </source>
</evidence>
<keyword evidence="1" id="KW-0472">Membrane</keyword>
<accession>A0A150K8D7</accession>
<comment type="caution">
    <text evidence="2">The sequence shown here is derived from an EMBL/GenBank/DDBJ whole genome shotgun (WGS) entry which is preliminary data.</text>
</comment>
<evidence type="ECO:0000313" key="3">
    <source>
        <dbReference type="Proteomes" id="UP000075304"/>
    </source>
</evidence>
<name>A0A150K8D7_HEYCO</name>
<dbReference type="EMBL" id="LQYI01000087">
    <property type="protein sequence ID" value="KYC65621.1"/>
    <property type="molecule type" value="Genomic_DNA"/>
</dbReference>
<reference evidence="2 3" key="1">
    <citation type="submission" date="2016-01" db="EMBL/GenBank/DDBJ databases">
        <title>Genome Sequences of Twelve Sporeforming Bacillus Species Isolated from Foods.</title>
        <authorList>
            <person name="Berendsen E.M."/>
            <person name="Wells-Bennik M.H."/>
            <person name="Krawcyk A.O."/>
            <person name="De Jong A."/>
            <person name="Holsappel S."/>
            <person name="Eijlander R.T."/>
            <person name="Kuipers O.P."/>
        </authorList>
    </citation>
    <scope>NUCLEOTIDE SEQUENCE [LARGE SCALE GENOMIC DNA]</scope>
    <source>
        <strain evidence="2 3">B4099</strain>
    </source>
</reference>